<dbReference type="Proteomes" id="UP000313988">
    <property type="component" value="Unassembled WGS sequence"/>
</dbReference>
<dbReference type="Gene3D" id="1.10.8.1050">
    <property type="entry name" value="Antitoxin VbhA-like"/>
    <property type="match status" value="1"/>
</dbReference>
<evidence type="ECO:0000259" key="2">
    <source>
        <dbReference type="Pfam" id="PF18495"/>
    </source>
</evidence>
<reference evidence="4 5" key="1">
    <citation type="submission" date="2019-06" db="EMBL/GenBank/DDBJ databases">
        <title>Genome sequence of Deinococcus radiopugnans ATCC 19172.</title>
        <authorList>
            <person name="Maclea K.S."/>
            <person name="Maynard C.R."/>
        </authorList>
    </citation>
    <scope>NUCLEOTIDE SEQUENCE [LARGE SCALE GENOMIC DNA]</scope>
    <source>
        <strain evidence="4 5">ATCC 19172</strain>
    </source>
</reference>
<dbReference type="EMBL" id="VDMO01000012">
    <property type="protein sequence ID" value="TNM70656.1"/>
    <property type="molecule type" value="Genomic_DNA"/>
</dbReference>
<dbReference type="CDD" id="cd11586">
    <property type="entry name" value="VbhA_like"/>
    <property type="match status" value="1"/>
</dbReference>
<protein>
    <submittedName>
        <fullName evidence="3">Transaldolase</fullName>
    </submittedName>
</protein>
<proteinExistence type="predicted"/>
<organism evidence="4 5">
    <name type="scientific">Deinococcus radiopugnans ATCC 19172</name>
    <dbReference type="NCBI Taxonomy" id="585398"/>
    <lineage>
        <taxon>Bacteria</taxon>
        <taxon>Thermotogati</taxon>
        <taxon>Deinococcota</taxon>
        <taxon>Deinococci</taxon>
        <taxon>Deinococcales</taxon>
        <taxon>Deinococcaceae</taxon>
        <taxon>Deinococcus</taxon>
    </lineage>
</organism>
<dbReference type="RefSeq" id="WP_139403683.1">
    <property type="nucleotide sequence ID" value="NZ_JACHEW010000011.1"/>
</dbReference>
<reference evidence="3 6" key="2">
    <citation type="submission" date="2020-08" db="EMBL/GenBank/DDBJ databases">
        <title>Genomic Encyclopedia of Type Strains, Phase IV (KMG-IV): sequencing the most valuable type-strain genomes for metagenomic binning, comparative biology and taxonomic classification.</title>
        <authorList>
            <person name="Goeker M."/>
        </authorList>
    </citation>
    <scope>NUCLEOTIDE SEQUENCE [LARGE SCALE GENOMIC DNA]</scope>
    <source>
        <strain evidence="3 6">DSM 12027</strain>
    </source>
</reference>
<feature type="compositionally biased region" description="Basic and acidic residues" evidence="1">
    <location>
        <begin position="23"/>
        <end position="35"/>
    </location>
</feature>
<dbReference type="Proteomes" id="UP000629870">
    <property type="component" value="Unassembled WGS sequence"/>
</dbReference>
<keyword evidence="6" id="KW-1185">Reference proteome</keyword>
<dbReference type="InterPro" id="IPR041535">
    <property type="entry name" value="VbhA"/>
</dbReference>
<sequence>MTTIQDQIRRELEARSAAYDQAQAERNRRARDVHSVRRSQQIEGGDISPYAQTLSQQYIDGTLTPAEMRAKLLEHYGVTVK</sequence>
<evidence type="ECO:0000256" key="1">
    <source>
        <dbReference type="SAM" id="MobiDB-lite"/>
    </source>
</evidence>
<evidence type="ECO:0000313" key="4">
    <source>
        <dbReference type="EMBL" id="TNM70656.1"/>
    </source>
</evidence>
<dbReference type="Pfam" id="PF18495">
    <property type="entry name" value="VbhA"/>
    <property type="match status" value="1"/>
</dbReference>
<dbReference type="InterPro" id="IPR033788">
    <property type="entry name" value="VbhA-like"/>
</dbReference>
<evidence type="ECO:0000313" key="3">
    <source>
        <dbReference type="EMBL" id="MBB6017115.1"/>
    </source>
</evidence>
<dbReference type="AlphaFoldDB" id="A0A5C4Y6T5"/>
<accession>A0A5C4Y6T5</accession>
<dbReference type="InterPro" id="IPR043038">
    <property type="entry name" value="VbhA_sf"/>
</dbReference>
<gene>
    <name evidence="4" type="ORF">FHR04_12185</name>
    <name evidence="3" type="ORF">HNQ04_002377</name>
</gene>
<comment type="caution">
    <text evidence="4">The sequence shown here is derived from an EMBL/GenBank/DDBJ whole genome shotgun (WGS) entry which is preliminary data.</text>
</comment>
<feature type="domain" description="Antitoxin VbhA" evidence="2">
    <location>
        <begin position="29"/>
        <end position="73"/>
    </location>
</feature>
<evidence type="ECO:0000313" key="5">
    <source>
        <dbReference type="Proteomes" id="UP000313988"/>
    </source>
</evidence>
<evidence type="ECO:0000313" key="6">
    <source>
        <dbReference type="Proteomes" id="UP000629870"/>
    </source>
</evidence>
<name>A0A5C4Y6T5_9DEIO</name>
<feature type="region of interest" description="Disordered" evidence="1">
    <location>
        <begin position="18"/>
        <end position="48"/>
    </location>
</feature>
<dbReference type="EMBL" id="JACHEW010000011">
    <property type="protein sequence ID" value="MBB6017115.1"/>
    <property type="molecule type" value="Genomic_DNA"/>
</dbReference>